<proteinExistence type="predicted"/>
<dbReference type="OrthoDB" id="2449023at2759"/>
<keyword evidence="4" id="KW-1185">Reference proteome</keyword>
<name>A0A9N9D8F9_9GLOM</name>
<protein>
    <submittedName>
        <fullName evidence="3">11651_t:CDS:1</fullName>
    </submittedName>
</protein>
<dbReference type="InterPro" id="IPR032675">
    <property type="entry name" value="LRR_dom_sf"/>
</dbReference>
<dbReference type="Proteomes" id="UP000789831">
    <property type="component" value="Unassembled WGS sequence"/>
</dbReference>
<dbReference type="SUPFAM" id="SSF52058">
    <property type="entry name" value="L domain-like"/>
    <property type="match status" value="1"/>
</dbReference>
<dbReference type="Pfam" id="PF08780">
    <property type="entry name" value="NTase_sub_bind"/>
    <property type="match status" value="1"/>
</dbReference>
<dbReference type="InterPro" id="IPR010235">
    <property type="entry name" value="HepT"/>
</dbReference>
<dbReference type="EMBL" id="CAJVPL010003392">
    <property type="protein sequence ID" value="CAG8631712.1"/>
    <property type="molecule type" value="Genomic_DNA"/>
</dbReference>
<comment type="caution">
    <text evidence="3">The sequence shown here is derived from an EMBL/GenBank/DDBJ whole genome shotgun (WGS) entry which is preliminary data.</text>
</comment>
<dbReference type="AlphaFoldDB" id="A0A9N9D8F9"/>
<feature type="region of interest" description="Disordered" evidence="2">
    <location>
        <begin position="341"/>
        <end position="377"/>
    </location>
</feature>
<evidence type="ECO:0000313" key="3">
    <source>
        <dbReference type="EMBL" id="CAG8631712.1"/>
    </source>
</evidence>
<accession>A0A9N9D8F9</accession>
<organism evidence="3 4">
    <name type="scientific">Ambispora gerdemannii</name>
    <dbReference type="NCBI Taxonomy" id="144530"/>
    <lineage>
        <taxon>Eukaryota</taxon>
        <taxon>Fungi</taxon>
        <taxon>Fungi incertae sedis</taxon>
        <taxon>Mucoromycota</taxon>
        <taxon>Glomeromycotina</taxon>
        <taxon>Glomeromycetes</taxon>
        <taxon>Archaeosporales</taxon>
        <taxon>Ambisporaceae</taxon>
        <taxon>Ambispora</taxon>
    </lineage>
</organism>
<dbReference type="SUPFAM" id="SSF81593">
    <property type="entry name" value="Nucleotidyltransferase substrate binding subunit/domain"/>
    <property type="match status" value="1"/>
</dbReference>
<evidence type="ECO:0000313" key="4">
    <source>
        <dbReference type="Proteomes" id="UP000789831"/>
    </source>
</evidence>
<feature type="coiled-coil region" evidence="1">
    <location>
        <begin position="284"/>
        <end position="318"/>
    </location>
</feature>
<sequence>MSELIIFEKGLEEIREKIYQLELTENVLTLKKKIEKMIIVNGQKRLNEIDKLKNNSDQIKNVLELNPTDDLPTDWQAQLAKKDELEATQKKTKFPNTTPEKAREEFDGLKSRPTGGAIAQEEYDKIRIDLSEHELKEVVFINCPNLEFIDVTSNGTIETLDIEKLTMDSANNPTTNKLNTLKCGRNKIVKIDFTHCQNLKNFECPNNPTLDRIENIDRVEGIEMINMKKSGPVKIMHEAKAAVFKGVVNEVKELFGVEHASDLPLEQLINKIVAVQSPQLKTGKENAEKERDEAKAKLETIKTERDQLQQQLTAIKSELGLTENVTKEQVVDKIKELMNRPTSSCSHTDYDTIKSDNESKKRKIDELESNKENESGQKFKMRLPRKKGFNNWQFVDLSLSAYEANQFTGKRAKERKRKVLVYDFSKNARNDYEKAGTIQAFEVCYELAKNTIRKVLLLRAQEVHVTPKEIFRLTNLEGLIPDAEI</sequence>
<evidence type="ECO:0000256" key="1">
    <source>
        <dbReference type="SAM" id="Coils"/>
    </source>
</evidence>
<feature type="compositionally biased region" description="Basic and acidic residues" evidence="2">
    <location>
        <begin position="348"/>
        <end position="377"/>
    </location>
</feature>
<dbReference type="Gene3D" id="3.80.10.10">
    <property type="entry name" value="Ribonuclease Inhibitor"/>
    <property type="match status" value="1"/>
</dbReference>
<feature type="region of interest" description="Disordered" evidence="2">
    <location>
        <begin position="88"/>
        <end position="114"/>
    </location>
</feature>
<evidence type="ECO:0000256" key="2">
    <source>
        <dbReference type="SAM" id="MobiDB-lite"/>
    </source>
</evidence>
<reference evidence="3" key="1">
    <citation type="submission" date="2021-06" db="EMBL/GenBank/DDBJ databases">
        <authorList>
            <person name="Kallberg Y."/>
            <person name="Tangrot J."/>
            <person name="Rosling A."/>
        </authorList>
    </citation>
    <scope>NUCLEOTIDE SEQUENCE</scope>
    <source>
        <strain evidence="3">MT106</strain>
    </source>
</reference>
<dbReference type="Gene3D" id="1.20.120.330">
    <property type="entry name" value="Nucleotidyltransferases domain 2"/>
    <property type="match status" value="1"/>
</dbReference>
<gene>
    <name evidence="3" type="ORF">AGERDE_LOCUS10556</name>
</gene>
<keyword evidence="1" id="KW-0175">Coiled coil</keyword>
<feature type="compositionally biased region" description="Basic and acidic residues" evidence="2">
    <location>
        <begin position="100"/>
        <end position="110"/>
    </location>
</feature>